<dbReference type="EMBL" id="CAJVPM010003186">
    <property type="protein sequence ID" value="CAG8497869.1"/>
    <property type="molecule type" value="Genomic_DNA"/>
</dbReference>
<evidence type="ECO:0000313" key="1">
    <source>
        <dbReference type="EMBL" id="CAG8497869.1"/>
    </source>
</evidence>
<feature type="non-terminal residue" evidence="1">
    <location>
        <position position="1"/>
    </location>
</feature>
<sequence>NDEFASKRNYCYGKCIKCNRFIYQPDEPDEFDESDNCESFDEKLKITEEFDVANNIIPELSITLREHLLVDVVHTSKFINTYDILQRFNAKSAQYDTTDSSFSDLEVPGSNEPKLF</sequence>
<reference evidence="1" key="1">
    <citation type="submission" date="2021-06" db="EMBL/GenBank/DDBJ databases">
        <authorList>
            <person name="Kallberg Y."/>
            <person name="Tangrot J."/>
            <person name="Rosling A."/>
        </authorList>
    </citation>
    <scope>NUCLEOTIDE SEQUENCE</scope>
    <source>
        <strain evidence="1">AU212A</strain>
    </source>
</reference>
<protein>
    <submittedName>
        <fullName evidence="1">2382_t:CDS:1</fullName>
    </submittedName>
</protein>
<accession>A0ACA9KWD6</accession>
<name>A0ACA9KWD6_9GLOM</name>
<dbReference type="Proteomes" id="UP000789860">
    <property type="component" value="Unassembled WGS sequence"/>
</dbReference>
<comment type="caution">
    <text evidence="1">The sequence shown here is derived from an EMBL/GenBank/DDBJ whole genome shotgun (WGS) entry which is preliminary data.</text>
</comment>
<gene>
    <name evidence="1" type="ORF">SCALOS_LOCUS3108</name>
</gene>
<proteinExistence type="predicted"/>
<organism evidence="1 2">
    <name type="scientific">Scutellospora calospora</name>
    <dbReference type="NCBI Taxonomy" id="85575"/>
    <lineage>
        <taxon>Eukaryota</taxon>
        <taxon>Fungi</taxon>
        <taxon>Fungi incertae sedis</taxon>
        <taxon>Mucoromycota</taxon>
        <taxon>Glomeromycotina</taxon>
        <taxon>Glomeromycetes</taxon>
        <taxon>Diversisporales</taxon>
        <taxon>Gigasporaceae</taxon>
        <taxon>Scutellospora</taxon>
    </lineage>
</organism>
<evidence type="ECO:0000313" key="2">
    <source>
        <dbReference type="Proteomes" id="UP000789860"/>
    </source>
</evidence>
<keyword evidence="2" id="KW-1185">Reference proteome</keyword>